<evidence type="ECO:0000256" key="5">
    <source>
        <dbReference type="ARBA" id="ARBA00023284"/>
    </source>
</evidence>
<dbReference type="SUPFAM" id="SSF52833">
    <property type="entry name" value="Thioredoxin-like"/>
    <property type="match status" value="1"/>
</dbReference>
<dbReference type="PROSITE" id="PS51352">
    <property type="entry name" value="THIOREDOXIN_2"/>
    <property type="match status" value="1"/>
</dbReference>
<comment type="subunit">
    <text evidence="6">Homodimer.</text>
</comment>
<feature type="active site" description="Cysteine sulfenic acid (-SOH) intermediate" evidence="6">
    <location>
        <position position="60"/>
    </location>
</feature>
<dbReference type="RefSeq" id="WP_113873648.1">
    <property type="nucleotide sequence ID" value="NZ_QNRF01000002.1"/>
</dbReference>
<dbReference type="GO" id="GO:0008379">
    <property type="term" value="F:thioredoxin peroxidase activity"/>
    <property type="evidence" value="ECO:0007669"/>
    <property type="project" value="UniProtKB-UniRule"/>
</dbReference>
<gene>
    <name evidence="6" type="primary">tpx</name>
    <name evidence="8" type="ORF">DFP76_102435</name>
</gene>
<dbReference type="EC" id="1.11.1.24" evidence="6"/>
<evidence type="ECO:0000256" key="3">
    <source>
        <dbReference type="ARBA" id="ARBA00023002"/>
    </source>
</evidence>
<dbReference type="InterPro" id="IPR002065">
    <property type="entry name" value="TPX"/>
</dbReference>
<protein>
    <recommendedName>
        <fullName evidence="6">Thiol peroxidase</fullName>
        <shortName evidence="6">Tpx</shortName>
        <ecNumber evidence="6">1.11.1.24</ecNumber>
    </recommendedName>
    <alternativeName>
        <fullName evidence="6">Peroxiredoxin tpx</fullName>
        <shortName evidence="6">Prx</shortName>
    </alternativeName>
    <alternativeName>
        <fullName evidence="6">Thioredoxin peroxidase</fullName>
    </alternativeName>
    <alternativeName>
        <fullName evidence="6">Thioredoxin-dependent peroxiredoxin</fullName>
    </alternativeName>
</protein>
<dbReference type="InterPro" id="IPR050455">
    <property type="entry name" value="Tpx_Peroxidase_subfamily"/>
</dbReference>
<dbReference type="NCBIfam" id="NF001808">
    <property type="entry name" value="PRK00522.1"/>
    <property type="match status" value="1"/>
</dbReference>
<reference evidence="8 9" key="1">
    <citation type="submission" date="2018-06" db="EMBL/GenBank/DDBJ databases">
        <title>Genomic Encyclopedia of Type Strains, Phase III (KMG-III): the genomes of soil and plant-associated and newly described type strains.</title>
        <authorList>
            <person name="Whitman W."/>
        </authorList>
    </citation>
    <scope>NUCLEOTIDE SEQUENCE [LARGE SCALE GENOMIC DNA]</scope>
    <source>
        <strain evidence="8 9">CECT 7732</strain>
    </source>
</reference>
<dbReference type="HAMAP" id="MF_00269">
    <property type="entry name" value="Tpx"/>
    <property type="match status" value="1"/>
</dbReference>
<dbReference type="PANTHER" id="PTHR43110:SF1">
    <property type="entry name" value="THIOL PEROXIDASE"/>
    <property type="match status" value="1"/>
</dbReference>
<dbReference type="InterPro" id="IPR013740">
    <property type="entry name" value="Redoxin"/>
</dbReference>
<comment type="catalytic activity">
    <reaction evidence="6">
        <text>a hydroperoxide + [thioredoxin]-dithiol = an alcohol + [thioredoxin]-disulfide + H2O</text>
        <dbReference type="Rhea" id="RHEA:62620"/>
        <dbReference type="Rhea" id="RHEA-COMP:10698"/>
        <dbReference type="Rhea" id="RHEA-COMP:10700"/>
        <dbReference type="ChEBI" id="CHEBI:15377"/>
        <dbReference type="ChEBI" id="CHEBI:29950"/>
        <dbReference type="ChEBI" id="CHEBI:30879"/>
        <dbReference type="ChEBI" id="CHEBI:35924"/>
        <dbReference type="ChEBI" id="CHEBI:50058"/>
        <dbReference type="EC" id="1.11.1.24"/>
    </reaction>
</comment>
<feature type="disulfide bond" description="Redox-active" evidence="6">
    <location>
        <begin position="60"/>
        <end position="94"/>
    </location>
</feature>
<dbReference type="PANTHER" id="PTHR43110">
    <property type="entry name" value="THIOL PEROXIDASE"/>
    <property type="match status" value="1"/>
</dbReference>
<evidence type="ECO:0000256" key="1">
    <source>
        <dbReference type="ARBA" id="ARBA00022559"/>
    </source>
</evidence>
<organism evidence="8 9">
    <name type="scientific">Marinomonas aquiplantarum</name>
    <dbReference type="NCBI Taxonomy" id="491951"/>
    <lineage>
        <taxon>Bacteria</taxon>
        <taxon>Pseudomonadati</taxon>
        <taxon>Pseudomonadota</taxon>
        <taxon>Gammaproteobacteria</taxon>
        <taxon>Oceanospirillales</taxon>
        <taxon>Oceanospirillaceae</taxon>
        <taxon>Marinomonas</taxon>
    </lineage>
</organism>
<keyword evidence="5 6" id="KW-0676">Redox-active center</keyword>
<evidence type="ECO:0000313" key="8">
    <source>
        <dbReference type="EMBL" id="RBO85033.1"/>
    </source>
</evidence>
<dbReference type="CDD" id="cd03014">
    <property type="entry name" value="PRX_Atyp2cys"/>
    <property type="match status" value="1"/>
</dbReference>
<dbReference type="EMBL" id="QNRF01000002">
    <property type="protein sequence ID" value="RBO85033.1"/>
    <property type="molecule type" value="Genomic_DNA"/>
</dbReference>
<evidence type="ECO:0000256" key="2">
    <source>
        <dbReference type="ARBA" id="ARBA00022862"/>
    </source>
</evidence>
<dbReference type="Pfam" id="PF08534">
    <property type="entry name" value="Redoxin"/>
    <property type="match status" value="1"/>
</dbReference>
<accession>A0A366D4R0</accession>
<evidence type="ECO:0000313" key="9">
    <source>
        <dbReference type="Proteomes" id="UP000252086"/>
    </source>
</evidence>
<dbReference type="InterPro" id="IPR013766">
    <property type="entry name" value="Thioredoxin_domain"/>
</dbReference>
<evidence type="ECO:0000256" key="6">
    <source>
        <dbReference type="HAMAP-Rule" id="MF_00269"/>
    </source>
</evidence>
<comment type="caution">
    <text evidence="8">The sequence shown here is derived from an EMBL/GenBank/DDBJ whole genome shotgun (WGS) entry which is preliminary data.</text>
</comment>
<feature type="domain" description="Thioredoxin" evidence="7">
    <location>
        <begin position="18"/>
        <end position="164"/>
    </location>
</feature>
<keyword evidence="4 6" id="KW-1015">Disulfide bond</keyword>
<keyword evidence="9" id="KW-1185">Reference proteome</keyword>
<keyword evidence="2 6" id="KW-0049">Antioxidant</keyword>
<keyword evidence="3 6" id="KW-0560">Oxidoreductase</keyword>
<dbReference type="InterPro" id="IPR036249">
    <property type="entry name" value="Thioredoxin-like_sf"/>
</dbReference>
<name>A0A366D4R0_9GAMM</name>
<proteinExistence type="inferred from homology"/>
<dbReference type="Gene3D" id="3.40.30.10">
    <property type="entry name" value="Glutaredoxin"/>
    <property type="match status" value="1"/>
</dbReference>
<dbReference type="InterPro" id="IPR018219">
    <property type="entry name" value="Tpx_CS"/>
</dbReference>
<comment type="miscellaneous">
    <text evidence="6">The active site is a conserved redox-active cysteine residue, the peroxidatic cysteine (C(P)), which makes the nucleophilic attack on the peroxide substrate. The peroxide oxidizes the C(P)-SH to cysteine sulfenic acid (C(P)-SOH), which then reacts with another cysteine residue, the resolving cysteine (C(R)), to form a disulfide bridge. The disulfide is subsequently reduced by an appropriate electron donor to complete the catalytic cycle. In this atypical 2-Cys peroxiredoxin, C(R) is present in the same subunit to form an intramolecular disulfide. The disulfide is subsequently reduced by thioredoxin.</text>
</comment>
<comment type="similarity">
    <text evidence="6">Belongs to the peroxiredoxin family. Tpx subfamily.</text>
</comment>
<dbReference type="AlphaFoldDB" id="A0A366D4R0"/>
<evidence type="ECO:0000256" key="4">
    <source>
        <dbReference type="ARBA" id="ARBA00023157"/>
    </source>
</evidence>
<dbReference type="Proteomes" id="UP000252086">
    <property type="component" value="Unassembled WGS sequence"/>
</dbReference>
<dbReference type="OrthoDB" id="9781543at2"/>
<evidence type="ECO:0000259" key="7">
    <source>
        <dbReference type="PROSITE" id="PS51352"/>
    </source>
</evidence>
<keyword evidence="1 6" id="KW-0575">Peroxidase</keyword>
<sequence length="164" mass="17046">MAQVTLKGNPFETVGTLPAVGTQAPDFELVKTDLSVTTLADYQGAKLVLNIFPSIDTPTCATSVRKFNESAAALKGVNVICVSADLPFAAARFCGAEGIDNVDTGSSFRSTFGADYGLSFANGPLAGLLSRSVIVLDESGKVLYSEQVAETADEPNYEAALASL</sequence>
<comment type="function">
    <text evidence="6">Thiol-specific peroxidase that catalyzes the reduction of hydrogen peroxide and organic hydroperoxides to water and alcohols, respectively. Plays a role in cell protection against oxidative stress by detoxifying peroxides.</text>
</comment>
<dbReference type="PROSITE" id="PS01265">
    <property type="entry name" value="TPX"/>
    <property type="match status" value="1"/>
</dbReference>